<gene>
    <name evidence="2" type="ORF">B5V51_8780</name>
</gene>
<feature type="compositionally biased region" description="Basic and acidic residues" evidence="1">
    <location>
        <begin position="427"/>
        <end position="460"/>
    </location>
</feature>
<dbReference type="AlphaFoldDB" id="A0A2A4J0V8"/>
<evidence type="ECO:0000313" key="2">
    <source>
        <dbReference type="EMBL" id="PCG65715.1"/>
    </source>
</evidence>
<dbReference type="EMBL" id="NWSH01003896">
    <property type="protein sequence ID" value="PCG65715.1"/>
    <property type="molecule type" value="Genomic_DNA"/>
</dbReference>
<feature type="region of interest" description="Disordered" evidence="1">
    <location>
        <begin position="427"/>
        <end position="494"/>
    </location>
</feature>
<reference evidence="2" key="1">
    <citation type="submission" date="2017-09" db="EMBL/GenBank/DDBJ databases">
        <title>Contemporary evolution of a Lepidopteran species, Heliothis virescens, in response to modern agricultural practices.</title>
        <authorList>
            <person name="Fritz M.L."/>
            <person name="Deyonke A.M."/>
            <person name="Papanicolaou A."/>
            <person name="Micinski S."/>
            <person name="Westbrook J."/>
            <person name="Gould F."/>
        </authorList>
    </citation>
    <scope>NUCLEOTIDE SEQUENCE [LARGE SCALE GENOMIC DNA]</scope>
    <source>
        <strain evidence="2">HvINT-</strain>
        <tissue evidence="2">Whole body</tissue>
    </source>
</reference>
<protein>
    <submittedName>
        <fullName evidence="2">Uncharacterized protein</fullName>
    </submittedName>
</protein>
<feature type="region of interest" description="Disordered" evidence="1">
    <location>
        <begin position="113"/>
        <end position="212"/>
    </location>
</feature>
<name>A0A2A4J0V8_HELVI</name>
<comment type="caution">
    <text evidence="2">The sequence shown here is derived from an EMBL/GenBank/DDBJ whole genome shotgun (WGS) entry which is preliminary data.</text>
</comment>
<feature type="compositionally biased region" description="Basic and acidic residues" evidence="1">
    <location>
        <begin position="1"/>
        <end position="15"/>
    </location>
</feature>
<sequence length="494" mass="53221">MYRSERWPEEAECRARSRRGSASRPPPSAPASATSTPRKHAKPSNLDFLVTGKQIAKRYHHDIENDNTLESKSPGYSQLSLAFVVVEEKKIHTREGPELVLFDVSDFEDTLSKYGSTRAGPVTSTPLPGRGKQRSASLQSAPRTEPRRAPHSLHSCSRDSFRTSTSSSSPYRAGTELDYSSVSPEYSGQSSGELTPTRASQCAASPPTPASRDLQLSSCCVSSWAECSEAGGAEGAAGAGGGGGGVAGGVRGARAGCAGEWCSFWASYNSSVSGVGRYYDQCPTPYRTDTFDLADFEFTDGTRKRSPDNVEVINNIIRHQGLQLTARETQNIIKCAHLLGNVLASAIDRRSDRHSDQPHRTHMTLDLKDTAIPLEVKEEKTCETATTQTDISLPNTKSAPRIFENILRQLSRSSIDVDKIDIKKPEAKGDATEVKGDATEVKGDASETKEPQGEVTEAKADTGAAQSEGDTRGDASSEVKGDNSSEVIDEKKEE</sequence>
<feature type="region of interest" description="Disordered" evidence="1">
    <location>
        <begin position="1"/>
        <end position="46"/>
    </location>
</feature>
<feature type="compositionally biased region" description="Polar residues" evidence="1">
    <location>
        <begin position="178"/>
        <end position="203"/>
    </location>
</feature>
<organism evidence="2">
    <name type="scientific">Heliothis virescens</name>
    <name type="common">Tobacco budworm moth</name>
    <dbReference type="NCBI Taxonomy" id="7102"/>
    <lineage>
        <taxon>Eukaryota</taxon>
        <taxon>Metazoa</taxon>
        <taxon>Ecdysozoa</taxon>
        <taxon>Arthropoda</taxon>
        <taxon>Hexapoda</taxon>
        <taxon>Insecta</taxon>
        <taxon>Pterygota</taxon>
        <taxon>Neoptera</taxon>
        <taxon>Endopterygota</taxon>
        <taxon>Lepidoptera</taxon>
        <taxon>Glossata</taxon>
        <taxon>Ditrysia</taxon>
        <taxon>Noctuoidea</taxon>
        <taxon>Noctuidae</taxon>
        <taxon>Heliothinae</taxon>
        <taxon>Heliothis</taxon>
    </lineage>
</organism>
<accession>A0A2A4J0V8</accession>
<evidence type="ECO:0000256" key="1">
    <source>
        <dbReference type="SAM" id="MobiDB-lite"/>
    </source>
</evidence>
<proteinExistence type="predicted"/>
<feature type="compositionally biased region" description="Basic and acidic residues" evidence="1">
    <location>
        <begin position="469"/>
        <end position="494"/>
    </location>
</feature>